<keyword evidence="9" id="KW-1185">Reference proteome</keyword>
<dbReference type="SMART" id="SM01211">
    <property type="entry name" value="GATase_5"/>
    <property type="match status" value="1"/>
</dbReference>
<dbReference type="Pfam" id="PF13507">
    <property type="entry name" value="GATase_5"/>
    <property type="match status" value="1"/>
</dbReference>
<dbReference type="InterPro" id="IPR029062">
    <property type="entry name" value="Class_I_gatase-like"/>
</dbReference>
<protein>
    <submittedName>
        <fullName evidence="8">Phosphoribosylformylglycinamidine synthase</fullName>
        <ecNumber evidence="8">6.3.5.3</ecNumber>
    </submittedName>
</protein>
<dbReference type="EC" id="6.3.5.3" evidence="8"/>
<name>E1QG95_DESB2</name>
<accession>E1QG95</accession>
<dbReference type="PANTHER" id="PTHR10099:SF1">
    <property type="entry name" value="PHOSPHORIBOSYLFORMYLGLYCINAMIDINE SYNTHASE"/>
    <property type="match status" value="1"/>
</dbReference>
<keyword evidence="7" id="KW-0315">Glutamine amidotransferase</keyword>
<dbReference type="InterPro" id="IPR010075">
    <property type="entry name" value="PRibForGlyAmidine_synth_PurQ"/>
</dbReference>
<keyword evidence="2 8" id="KW-0436">Ligase</keyword>
<dbReference type="PANTHER" id="PTHR10099">
    <property type="entry name" value="PHOSPHORIBOSYLFORMYLGLYCINAMIDINE SYNTHASE"/>
    <property type="match status" value="1"/>
</dbReference>
<evidence type="ECO:0000313" key="8">
    <source>
        <dbReference type="EMBL" id="ADK83607.1"/>
    </source>
</evidence>
<evidence type="ECO:0000256" key="4">
    <source>
        <dbReference type="ARBA" id="ARBA00022755"/>
    </source>
</evidence>
<evidence type="ECO:0000256" key="5">
    <source>
        <dbReference type="ARBA" id="ARBA00022801"/>
    </source>
</evidence>
<evidence type="ECO:0000256" key="7">
    <source>
        <dbReference type="ARBA" id="ARBA00022962"/>
    </source>
</evidence>
<gene>
    <name evidence="8" type="ordered locus">Deba_0230</name>
</gene>
<keyword evidence="3" id="KW-0547">Nucleotide-binding</keyword>
<sequence length="277" mass="29817">MSVRALVLSGYGVNCDWETAHVLALAGAQVRRAHISDLTGAPGLAPCQTLDDQHIVVFAGGFAWGDDHGAGVLLANRLRNHLGEQMRRFLARGGLVLGICNGFQALVNFGLLPMLDGRWRRDAALAANDCGNFQDRWVELIFDPASPCVFTRGLERLEVPIRHGEGKFICGPETMAAIQAQGLAVTRYGDGQGRPAGGKWPANPNGAMDDIAGICDPSGRVFGLMPHPEAHYRLSQHPTWTAIRERARRQGRELDPMAEGPGMAIFHNAVAAAKASL</sequence>
<keyword evidence="4" id="KW-0658">Purine biosynthesis</keyword>
<dbReference type="GO" id="GO:0006189">
    <property type="term" value="P:'de novo' IMP biosynthetic process"/>
    <property type="evidence" value="ECO:0007669"/>
    <property type="project" value="InterPro"/>
</dbReference>
<dbReference type="GO" id="GO:0005737">
    <property type="term" value="C:cytoplasm"/>
    <property type="evidence" value="ECO:0007669"/>
    <property type="project" value="TreeGrafter"/>
</dbReference>
<dbReference type="Proteomes" id="UP000009047">
    <property type="component" value="Chromosome"/>
</dbReference>
<keyword evidence="6" id="KW-0067">ATP-binding</keyword>
<dbReference type="STRING" id="644282.Deba_0230"/>
<evidence type="ECO:0000256" key="3">
    <source>
        <dbReference type="ARBA" id="ARBA00022741"/>
    </source>
</evidence>
<dbReference type="EMBL" id="CP002085">
    <property type="protein sequence ID" value="ADK83607.1"/>
    <property type="molecule type" value="Genomic_DNA"/>
</dbReference>
<dbReference type="SUPFAM" id="SSF52317">
    <property type="entry name" value="Class I glutamine amidotransferase-like"/>
    <property type="match status" value="1"/>
</dbReference>
<evidence type="ECO:0000256" key="2">
    <source>
        <dbReference type="ARBA" id="ARBA00022598"/>
    </source>
</evidence>
<evidence type="ECO:0000256" key="1">
    <source>
        <dbReference type="ARBA" id="ARBA00022490"/>
    </source>
</evidence>
<reference evidence="8 9" key="1">
    <citation type="journal article" date="2010" name="Stand. Genomic Sci.">
        <title>Complete genome sequence of Desulfarculus baarsii type strain (2st14).</title>
        <authorList>
            <person name="Sun H."/>
            <person name="Spring S."/>
            <person name="Lapidus A."/>
            <person name="Davenport K."/>
            <person name="Del Rio T.G."/>
            <person name="Tice H."/>
            <person name="Nolan M."/>
            <person name="Copeland A."/>
            <person name="Cheng J.F."/>
            <person name="Lucas S."/>
            <person name="Tapia R."/>
            <person name="Goodwin L."/>
            <person name="Pitluck S."/>
            <person name="Ivanova N."/>
            <person name="Pagani I."/>
            <person name="Mavromatis K."/>
            <person name="Ovchinnikova G."/>
            <person name="Pati A."/>
            <person name="Chen A."/>
            <person name="Palaniappan K."/>
            <person name="Hauser L."/>
            <person name="Chang Y.J."/>
            <person name="Jeffries C.D."/>
            <person name="Detter J.C."/>
            <person name="Han C."/>
            <person name="Rohde M."/>
            <person name="Brambilla E."/>
            <person name="Goker M."/>
            <person name="Woyke T."/>
            <person name="Bristow J."/>
            <person name="Eisen J.A."/>
            <person name="Markowitz V."/>
            <person name="Hugenholtz P."/>
            <person name="Kyrpides N.C."/>
            <person name="Klenk H.P."/>
            <person name="Land M."/>
        </authorList>
    </citation>
    <scope>NUCLEOTIDE SEQUENCE [LARGE SCALE GENOMIC DNA]</scope>
    <source>
        <strain evidence="9">ATCC 33931 / DSM 2075 / LMG 7858 / VKM B-1802 / 2st14</strain>
    </source>
</reference>
<dbReference type="Gene3D" id="3.40.50.880">
    <property type="match status" value="1"/>
</dbReference>
<dbReference type="GO" id="GO:0016787">
    <property type="term" value="F:hydrolase activity"/>
    <property type="evidence" value="ECO:0007669"/>
    <property type="project" value="UniProtKB-KW"/>
</dbReference>
<proteinExistence type="predicted"/>
<evidence type="ECO:0000256" key="6">
    <source>
        <dbReference type="ARBA" id="ARBA00022840"/>
    </source>
</evidence>
<dbReference type="HOGENOM" id="CLU_001031_3_0_7"/>
<organism evidence="8 9">
    <name type="scientific">Desulfarculus baarsii (strain ATCC 33931 / DSM 2075 / LMG 7858 / VKM B-1802 / 2st14)</name>
    <dbReference type="NCBI Taxonomy" id="644282"/>
    <lineage>
        <taxon>Bacteria</taxon>
        <taxon>Pseudomonadati</taxon>
        <taxon>Thermodesulfobacteriota</taxon>
        <taxon>Desulfarculia</taxon>
        <taxon>Desulfarculales</taxon>
        <taxon>Desulfarculaceae</taxon>
        <taxon>Desulfarculus</taxon>
    </lineage>
</organism>
<keyword evidence="5" id="KW-0378">Hydrolase</keyword>
<dbReference type="eggNOG" id="COG0047">
    <property type="taxonomic scope" value="Bacteria"/>
</dbReference>
<dbReference type="RefSeq" id="WP_013257063.1">
    <property type="nucleotide sequence ID" value="NC_014365.1"/>
</dbReference>
<evidence type="ECO:0000313" key="9">
    <source>
        <dbReference type="Proteomes" id="UP000009047"/>
    </source>
</evidence>
<dbReference type="GO" id="GO:0004642">
    <property type="term" value="F:phosphoribosylformylglycinamidine synthase activity"/>
    <property type="evidence" value="ECO:0007669"/>
    <property type="project" value="UniProtKB-EC"/>
</dbReference>
<keyword evidence="1" id="KW-0963">Cytoplasm</keyword>
<dbReference type="GO" id="GO:0005524">
    <property type="term" value="F:ATP binding"/>
    <property type="evidence" value="ECO:0007669"/>
    <property type="project" value="UniProtKB-KW"/>
</dbReference>
<dbReference type="AlphaFoldDB" id="E1QG95"/>
<dbReference type="OrthoDB" id="9804441at2"/>
<dbReference type="PIRSF" id="PIRSF001586">
    <property type="entry name" value="FGAM_synth_I"/>
    <property type="match status" value="1"/>
</dbReference>
<dbReference type="KEGG" id="dbr:Deba_0230"/>